<evidence type="ECO:0000313" key="8">
    <source>
        <dbReference type="Proteomes" id="UP000589626"/>
    </source>
</evidence>
<sequence length="356" mass="37357">MRRPRKEYAVRAVVFEQFQTFPSLTEIDRPVPGPGEALLKIAGAGACHSDVAVYREFTADGPASIPPPFVLGHENAGWIEELGPGVSGFEKGEAHLVYGPIGCGHCKACSRGQDTYCENVASMPYLAVGLGRDGGMAEYMTVPVRNLVPLGDADPVDAAPLADAALTPYHAIKLSLPQLGGGGRYALVVGLGGLGQIAVQILTALTGATVIATDVKEDAMERAAAHGAVTVPGGPDQVARIRELTGGRGVDAAFDFVGASGTIAAAQGSMAQRSRLTVVGIANGTAQWSFFTNPYECELTNTYWGTIEDLHEVVAMYRAGQIRPDVQRFGMDRALEAYELLESGGLTGRAVVMPNA</sequence>
<dbReference type="GO" id="GO:0004022">
    <property type="term" value="F:alcohol dehydrogenase (NAD+) activity"/>
    <property type="evidence" value="ECO:0007669"/>
    <property type="project" value="UniProtKB-EC"/>
</dbReference>
<dbReference type="InterPro" id="IPR050129">
    <property type="entry name" value="Zn_alcohol_dh"/>
</dbReference>
<dbReference type="Gene3D" id="3.90.180.10">
    <property type="entry name" value="Medium-chain alcohol dehydrogenases, catalytic domain"/>
    <property type="match status" value="1"/>
</dbReference>
<keyword evidence="3 5" id="KW-0862">Zinc</keyword>
<name>A0A7W4VRB6_9ACTN</name>
<evidence type="ECO:0000256" key="4">
    <source>
        <dbReference type="ARBA" id="ARBA00023002"/>
    </source>
</evidence>
<dbReference type="InterPro" id="IPR002328">
    <property type="entry name" value="ADH_Zn_CS"/>
</dbReference>
<dbReference type="InterPro" id="IPR013149">
    <property type="entry name" value="ADH-like_C"/>
</dbReference>
<evidence type="ECO:0000256" key="3">
    <source>
        <dbReference type="ARBA" id="ARBA00022833"/>
    </source>
</evidence>
<dbReference type="AlphaFoldDB" id="A0A7W4VRB6"/>
<dbReference type="CDD" id="cd05284">
    <property type="entry name" value="arabinose_DH_like"/>
    <property type="match status" value="1"/>
</dbReference>
<evidence type="ECO:0000256" key="2">
    <source>
        <dbReference type="ARBA" id="ARBA00022723"/>
    </source>
</evidence>
<dbReference type="PANTHER" id="PTHR43401:SF4">
    <property type="entry name" value="D-ARABINOSE 1-DEHYDROGENASE (NADP(+))"/>
    <property type="match status" value="1"/>
</dbReference>
<dbReference type="PROSITE" id="PS00059">
    <property type="entry name" value="ADH_ZINC"/>
    <property type="match status" value="1"/>
</dbReference>
<organism evidence="7 8">
    <name type="scientific">Nocardioides soli</name>
    <dbReference type="NCBI Taxonomy" id="1036020"/>
    <lineage>
        <taxon>Bacteria</taxon>
        <taxon>Bacillati</taxon>
        <taxon>Actinomycetota</taxon>
        <taxon>Actinomycetes</taxon>
        <taxon>Propionibacteriales</taxon>
        <taxon>Nocardioidaceae</taxon>
        <taxon>Nocardioides</taxon>
    </lineage>
</organism>
<protein>
    <submittedName>
        <fullName evidence="7">Propanol-preferring alcohol dehydrogenase</fullName>
        <ecNumber evidence="7">1.1.1.1</ecNumber>
    </submittedName>
</protein>
<evidence type="ECO:0000259" key="6">
    <source>
        <dbReference type="SMART" id="SM00829"/>
    </source>
</evidence>
<feature type="domain" description="Enoyl reductase (ER)" evidence="6">
    <location>
        <begin position="19"/>
        <end position="352"/>
    </location>
</feature>
<dbReference type="Gene3D" id="3.40.50.720">
    <property type="entry name" value="NAD(P)-binding Rossmann-like Domain"/>
    <property type="match status" value="1"/>
</dbReference>
<dbReference type="EMBL" id="JACHWR010000001">
    <property type="protein sequence ID" value="MBB3040253.1"/>
    <property type="molecule type" value="Genomic_DNA"/>
</dbReference>
<comment type="similarity">
    <text evidence="5">Belongs to the zinc-containing alcohol dehydrogenase family.</text>
</comment>
<evidence type="ECO:0000256" key="1">
    <source>
        <dbReference type="ARBA" id="ARBA00001947"/>
    </source>
</evidence>
<dbReference type="InterPro" id="IPR013154">
    <property type="entry name" value="ADH-like_N"/>
</dbReference>
<evidence type="ECO:0000256" key="5">
    <source>
        <dbReference type="RuleBase" id="RU361277"/>
    </source>
</evidence>
<dbReference type="InterPro" id="IPR036291">
    <property type="entry name" value="NAD(P)-bd_dom_sf"/>
</dbReference>
<keyword evidence="2 5" id="KW-0479">Metal-binding</keyword>
<gene>
    <name evidence="7" type="ORF">FHU40_000054</name>
</gene>
<dbReference type="RefSeq" id="WP_343057641.1">
    <property type="nucleotide sequence ID" value="NZ_JACHWR010000001.1"/>
</dbReference>
<dbReference type="PANTHER" id="PTHR43401">
    <property type="entry name" value="L-THREONINE 3-DEHYDROGENASE"/>
    <property type="match status" value="1"/>
</dbReference>
<reference evidence="7 8" key="1">
    <citation type="submission" date="2020-08" db="EMBL/GenBank/DDBJ databases">
        <title>Sequencing the genomes of 1000 actinobacteria strains.</title>
        <authorList>
            <person name="Klenk H.-P."/>
        </authorList>
    </citation>
    <scope>NUCLEOTIDE SEQUENCE [LARGE SCALE GENOMIC DNA]</scope>
    <source>
        <strain evidence="7 8">DSM 105498</strain>
    </source>
</reference>
<accession>A0A7W4VRB6</accession>
<comment type="caution">
    <text evidence="7">The sequence shown here is derived from an EMBL/GenBank/DDBJ whole genome shotgun (WGS) entry which is preliminary data.</text>
</comment>
<dbReference type="Pfam" id="PF08240">
    <property type="entry name" value="ADH_N"/>
    <property type="match status" value="1"/>
</dbReference>
<evidence type="ECO:0000313" key="7">
    <source>
        <dbReference type="EMBL" id="MBB3040253.1"/>
    </source>
</evidence>
<comment type="cofactor">
    <cofactor evidence="1 5">
        <name>Zn(2+)</name>
        <dbReference type="ChEBI" id="CHEBI:29105"/>
    </cofactor>
</comment>
<dbReference type="EC" id="1.1.1.1" evidence="7"/>
<dbReference type="Proteomes" id="UP000589626">
    <property type="component" value="Unassembled WGS sequence"/>
</dbReference>
<keyword evidence="4 7" id="KW-0560">Oxidoreductase</keyword>
<proteinExistence type="inferred from homology"/>
<keyword evidence="8" id="KW-1185">Reference proteome</keyword>
<dbReference type="SUPFAM" id="SSF50129">
    <property type="entry name" value="GroES-like"/>
    <property type="match status" value="1"/>
</dbReference>
<dbReference type="InterPro" id="IPR011032">
    <property type="entry name" value="GroES-like_sf"/>
</dbReference>
<dbReference type="Pfam" id="PF00107">
    <property type="entry name" value="ADH_zinc_N"/>
    <property type="match status" value="1"/>
</dbReference>
<dbReference type="SMART" id="SM00829">
    <property type="entry name" value="PKS_ER"/>
    <property type="match status" value="1"/>
</dbReference>
<dbReference type="SUPFAM" id="SSF51735">
    <property type="entry name" value="NAD(P)-binding Rossmann-fold domains"/>
    <property type="match status" value="1"/>
</dbReference>
<dbReference type="InterPro" id="IPR020843">
    <property type="entry name" value="ER"/>
</dbReference>
<dbReference type="GO" id="GO:0008270">
    <property type="term" value="F:zinc ion binding"/>
    <property type="evidence" value="ECO:0007669"/>
    <property type="project" value="InterPro"/>
</dbReference>